<evidence type="ECO:0000259" key="2">
    <source>
        <dbReference type="Pfam" id="PF00149"/>
    </source>
</evidence>
<feature type="transmembrane region" description="Helical" evidence="1">
    <location>
        <begin position="72"/>
        <end position="91"/>
    </location>
</feature>
<dbReference type="EMBL" id="FNVS01000004">
    <property type="protein sequence ID" value="SEF64510.1"/>
    <property type="molecule type" value="Genomic_DNA"/>
</dbReference>
<feature type="transmembrane region" description="Helical" evidence="1">
    <location>
        <begin position="112"/>
        <end position="130"/>
    </location>
</feature>
<feature type="domain" description="Calcineurin-like phosphoesterase" evidence="2">
    <location>
        <begin position="157"/>
        <end position="318"/>
    </location>
</feature>
<protein>
    <recommendedName>
        <fullName evidence="2">Calcineurin-like phosphoesterase domain-containing protein</fullName>
    </recommendedName>
</protein>
<dbReference type="SUPFAM" id="SSF56300">
    <property type="entry name" value="Metallo-dependent phosphatases"/>
    <property type="match status" value="1"/>
</dbReference>
<evidence type="ECO:0000256" key="1">
    <source>
        <dbReference type="SAM" id="Phobius"/>
    </source>
</evidence>
<evidence type="ECO:0000313" key="4">
    <source>
        <dbReference type="Proteomes" id="UP000236725"/>
    </source>
</evidence>
<proteinExistence type="predicted"/>
<dbReference type="InterPro" id="IPR051158">
    <property type="entry name" value="Metallophosphoesterase_sf"/>
</dbReference>
<dbReference type="AlphaFoldDB" id="A0A8G2BUX2"/>
<comment type="caution">
    <text evidence="3">The sequence shown here is derived from an EMBL/GenBank/DDBJ whole genome shotgun (WGS) entry which is preliminary data.</text>
</comment>
<dbReference type="PANTHER" id="PTHR31302">
    <property type="entry name" value="TRANSMEMBRANE PROTEIN WITH METALLOPHOSPHOESTERASE DOMAIN-RELATED"/>
    <property type="match status" value="1"/>
</dbReference>
<keyword evidence="4" id="KW-1185">Reference proteome</keyword>
<dbReference type="InterPro" id="IPR029052">
    <property type="entry name" value="Metallo-depent_PP-like"/>
</dbReference>
<keyword evidence="1" id="KW-0472">Membrane</keyword>
<keyword evidence="1" id="KW-1133">Transmembrane helix</keyword>
<dbReference type="InterPro" id="IPR004843">
    <property type="entry name" value="Calcineurin-like_PHP"/>
</dbReference>
<dbReference type="Gene3D" id="3.60.21.10">
    <property type="match status" value="1"/>
</dbReference>
<dbReference type="CDD" id="cd07385">
    <property type="entry name" value="MPP_YkuE_C"/>
    <property type="match status" value="1"/>
</dbReference>
<dbReference type="PANTHER" id="PTHR31302:SF0">
    <property type="entry name" value="TRANSMEMBRANE PROTEIN WITH METALLOPHOSPHOESTERASE DOMAIN"/>
    <property type="match status" value="1"/>
</dbReference>
<organism evidence="3 4">
    <name type="scientific">Parabacteroides chinchillae</name>
    <dbReference type="NCBI Taxonomy" id="871327"/>
    <lineage>
        <taxon>Bacteria</taxon>
        <taxon>Pseudomonadati</taxon>
        <taxon>Bacteroidota</taxon>
        <taxon>Bacteroidia</taxon>
        <taxon>Bacteroidales</taxon>
        <taxon>Tannerellaceae</taxon>
        <taxon>Parabacteroides</taxon>
    </lineage>
</organism>
<dbReference type="Proteomes" id="UP000236725">
    <property type="component" value="Unassembled WGS sequence"/>
</dbReference>
<feature type="transmembrane region" description="Helical" evidence="1">
    <location>
        <begin position="34"/>
        <end position="52"/>
    </location>
</feature>
<name>A0A8G2BUX2_9BACT</name>
<gene>
    <name evidence="3" type="ORF">SAMN05444001_10418</name>
</gene>
<reference evidence="3 4" key="1">
    <citation type="submission" date="2016-10" db="EMBL/GenBank/DDBJ databases">
        <authorList>
            <person name="Varghese N."/>
            <person name="Submissions S."/>
        </authorList>
    </citation>
    <scope>NUCLEOTIDE SEQUENCE [LARGE SCALE GENOMIC DNA]</scope>
    <source>
        <strain evidence="3 4">DSM 29073</strain>
    </source>
</reference>
<keyword evidence="1" id="KW-0812">Transmembrane</keyword>
<dbReference type="RefSeq" id="WP_103982670.1">
    <property type="nucleotide sequence ID" value="NZ_FNVS01000004.1"/>
</dbReference>
<dbReference type="GO" id="GO:0016787">
    <property type="term" value="F:hydrolase activity"/>
    <property type="evidence" value="ECO:0007669"/>
    <property type="project" value="InterPro"/>
</dbReference>
<dbReference type="Pfam" id="PF00149">
    <property type="entry name" value="Metallophos"/>
    <property type="match status" value="1"/>
</dbReference>
<sequence>MKVFIQSIVAQLLLNPYIFWRGYQAIPARKSWRIPYTLFFIIELAVYLFGFFFRNELPDDLMIAIQYYCNTWYISMIYITLSLLTLEVLRLSNHWRHWFPKIVTTYWKQTKLSLFFIILIGVAALMFHAYHKVQNPVVKNVYVTLDKKAGNNRDSLTIVMMSDLHIGEVIGKKLVQKYVALSNAQHPDMVVIVGDVIDYESRFAEKAHIEEDLQQLKAPLGVYIVYGNHEYRANRNAKYRWLKKTGATLLIDSIAMPDSSFYLIGRDDNINKKRKPLQALIKGVDKNKPVIVLDHQPWSFAEMEMNGADLGLHGHTHNGQLWPYPLVLKFVYECAYGYYRKGPTQFYVSSGIGIAGPPYRVGTQSELVVIHVKFKTSSK</sequence>
<accession>A0A8G2BUX2</accession>
<evidence type="ECO:0000313" key="3">
    <source>
        <dbReference type="EMBL" id="SEF64510.1"/>
    </source>
</evidence>